<protein>
    <submittedName>
        <fullName evidence="1">Uncharacterized protein</fullName>
    </submittedName>
</protein>
<dbReference type="EMBL" id="REGN01004064">
    <property type="protein sequence ID" value="RNA19364.1"/>
    <property type="molecule type" value="Genomic_DNA"/>
</dbReference>
<keyword evidence="2" id="KW-1185">Reference proteome</keyword>
<comment type="caution">
    <text evidence="1">The sequence shown here is derived from an EMBL/GenBank/DDBJ whole genome shotgun (WGS) entry which is preliminary data.</text>
</comment>
<evidence type="ECO:0000313" key="1">
    <source>
        <dbReference type="EMBL" id="RNA19364.1"/>
    </source>
</evidence>
<organism evidence="1 2">
    <name type="scientific">Brachionus plicatilis</name>
    <name type="common">Marine rotifer</name>
    <name type="synonym">Brachionus muelleri</name>
    <dbReference type="NCBI Taxonomy" id="10195"/>
    <lineage>
        <taxon>Eukaryota</taxon>
        <taxon>Metazoa</taxon>
        <taxon>Spiralia</taxon>
        <taxon>Gnathifera</taxon>
        <taxon>Rotifera</taxon>
        <taxon>Eurotatoria</taxon>
        <taxon>Monogononta</taxon>
        <taxon>Pseudotrocha</taxon>
        <taxon>Ploima</taxon>
        <taxon>Brachionidae</taxon>
        <taxon>Brachionus</taxon>
    </lineage>
</organism>
<name>A0A3M7R7H9_BRAPC</name>
<dbReference type="AlphaFoldDB" id="A0A3M7R7H9"/>
<reference evidence="1 2" key="1">
    <citation type="journal article" date="2018" name="Sci. Rep.">
        <title>Genomic signatures of local adaptation to the degree of environmental predictability in rotifers.</title>
        <authorList>
            <person name="Franch-Gras L."/>
            <person name="Hahn C."/>
            <person name="Garcia-Roger E.M."/>
            <person name="Carmona M.J."/>
            <person name="Serra M."/>
            <person name="Gomez A."/>
        </authorList>
    </citation>
    <scope>NUCLEOTIDE SEQUENCE [LARGE SCALE GENOMIC DNA]</scope>
    <source>
        <strain evidence="1">HYR1</strain>
    </source>
</reference>
<sequence>MAALGWNPRLFGMELSPPVQPLQIDIVLNYPVEVKKVKVNERPFHVVIVDTFVRLLKSSKLDTVISMCKSFIR</sequence>
<evidence type="ECO:0000313" key="2">
    <source>
        <dbReference type="Proteomes" id="UP000276133"/>
    </source>
</evidence>
<accession>A0A3M7R7H9</accession>
<gene>
    <name evidence="1" type="ORF">BpHYR1_038993</name>
</gene>
<proteinExistence type="predicted"/>
<dbReference type="Proteomes" id="UP000276133">
    <property type="component" value="Unassembled WGS sequence"/>
</dbReference>